<comment type="caution">
    <text evidence="8">The sequence shown here is derived from an EMBL/GenBank/DDBJ whole genome shotgun (WGS) entry which is preliminary data.</text>
</comment>
<dbReference type="Pfam" id="PF25220">
    <property type="entry name" value="Sororin_C"/>
    <property type="match status" value="1"/>
</dbReference>
<keyword evidence="1" id="KW-0132">Cell division</keyword>
<feature type="compositionally biased region" description="Polar residues" evidence="6">
    <location>
        <begin position="58"/>
        <end position="73"/>
    </location>
</feature>
<dbReference type="GO" id="GO:0005634">
    <property type="term" value="C:nucleus"/>
    <property type="evidence" value="ECO:0007669"/>
    <property type="project" value="UniProtKB-SubCell"/>
</dbReference>
<reference evidence="8 9" key="1">
    <citation type="submission" date="2024-01" db="EMBL/GenBank/DDBJ databases">
        <title>Genome assemblies of Stephania.</title>
        <authorList>
            <person name="Yang L."/>
        </authorList>
    </citation>
    <scope>NUCLEOTIDE SEQUENCE [LARGE SCALE GENOMIC DNA]</scope>
    <source>
        <strain evidence="8">QJT</strain>
        <tissue evidence="8">Leaf</tissue>
    </source>
</reference>
<feature type="region of interest" description="Disordered" evidence="6">
    <location>
        <begin position="278"/>
        <end position="302"/>
    </location>
</feature>
<feature type="region of interest" description="Disordered" evidence="6">
    <location>
        <begin position="136"/>
        <end position="164"/>
    </location>
</feature>
<dbReference type="PANTHER" id="PTHR35740">
    <property type="entry name" value="OS12G0111700 PROTEIN"/>
    <property type="match status" value="1"/>
</dbReference>
<gene>
    <name evidence="8" type="ORF">Sjap_014285</name>
</gene>
<organism evidence="8 9">
    <name type="scientific">Stephania japonica</name>
    <dbReference type="NCBI Taxonomy" id="461633"/>
    <lineage>
        <taxon>Eukaryota</taxon>
        <taxon>Viridiplantae</taxon>
        <taxon>Streptophyta</taxon>
        <taxon>Embryophyta</taxon>
        <taxon>Tracheophyta</taxon>
        <taxon>Spermatophyta</taxon>
        <taxon>Magnoliopsida</taxon>
        <taxon>Ranunculales</taxon>
        <taxon>Menispermaceae</taxon>
        <taxon>Menispermoideae</taxon>
        <taxon>Cissampelideae</taxon>
        <taxon>Stephania</taxon>
    </lineage>
</organism>
<evidence type="ECO:0000256" key="1">
    <source>
        <dbReference type="ARBA" id="ARBA00022618"/>
    </source>
</evidence>
<accession>A0AAP0J1D4</accession>
<dbReference type="GO" id="GO:0051301">
    <property type="term" value="P:cell division"/>
    <property type="evidence" value="ECO:0007669"/>
    <property type="project" value="UniProtKB-KW"/>
</dbReference>
<evidence type="ECO:0000313" key="8">
    <source>
        <dbReference type="EMBL" id="KAK9124683.1"/>
    </source>
</evidence>
<name>A0AAP0J1D4_9MAGN</name>
<comment type="similarity">
    <text evidence="5">Belongs to the sororin family.</text>
</comment>
<feature type="compositionally biased region" description="Basic and acidic residues" evidence="6">
    <location>
        <begin position="1"/>
        <end position="18"/>
    </location>
</feature>
<evidence type="ECO:0000313" key="9">
    <source>
        <dbReference type="Proteomes" id="UP001417504"/>
    </source>
</evidence>
<evidence type="ECO:0000256" key="4">
    <source>
        <dbReference type="ARBA" id="ARBA00023306"/>
    </source>
</evidence>
<feature type="region of interest" description="Disordered" evidence="6">
    <location>
        <begin position="1"/>
        <end position="120"/>
    </location>
</feature>
<keyword evidence="9" id="KW-1185">Reference proteome</keyword>
<dbReference type="Proteomes" id="UP001417504">
    <property type="component" value="Unassembled WGS sequence"/>
</dbReference>
<feature type="compositionally biased region" description="Low complexity" evidence="6">
    <location>
        <begin position="74"/>
        <end position="85"/>
    </location>
</feature>
<feature type="compositionally biased region" description="Basic residues" evidence="6">
    <location>
        <begin position="28"/>
        <end position="37"/>
    </location>
</feature>
<protein>
    <recommendedName>
        <fullName evidence="7">Sororin C-terminal region domain-containing protein</fullName>
    </recommendedName>
</protein>
<sequence length="302" mass="33925">MEVERRNPKRKPLSDRTNFDSITTLHQTSKKNKKRKPLLLLDSNTRIPRQPPEKKPSENWSSVNDDTSTGSNVPPSHQTTTSTPHKSLVSDSVTINIENSEAPEVYHKQRSVGRSKDKGKQVMEIVSFSCPQAGRIRNIGSNVAPSRTTSTPPPLPQKSLDNSDAFHSENSEALTVYHRRHAVDRSKEKGKQDMDIVPFSCPPAGRIRNIGDVLITERGDATKLKKGRNDAFHFNMNPRANKKKRLFSTPEQHTLPQDFIDKQRAYFAEVDAFELVEEEASEGEMEELNRATSALATDSANQ</sequence>
<keyword evidence="2" id="KW-0498">Mitosis</keyword>
<feature type="compositionally biased region" description="Polar residues" evidence="6">
    <location>
        <begin position="89"/>
        <end position="99"/>
    </location>
</feature>
<feature type="domain" description="Sororin C-terminal region" evidence="7">
    <location>
        <begin position="255"/>
        <end position="278"/>
    </location>
</feature>
<evidence type="ECO:0000256" key="5">
    <source>
        <dbReference type="ARBA" id="ARBA00093465"/>
    </source>
</evidence>
<dbReference type="InterPro" id="IPR057337">
    <property type="entry name" value="Sororin_C"/>
</dbReference>
<keyword evidence="4" id="KW-0131">Cell cycle</keyword>
<evidence type="ECO:0000259" key="7">
    <source>
        <dbReference type="Pfam" id="PF25220"/>
    </source>
</evidence>
<proteinExistence type="inferred from homology"/>
<keyword evidence="3" id="KW-0539">Nucleus</keyword>
<dbReference type="AlphaFoldDB" id="A0AAP0J1D4"/>
<feature type="compositionally biased region" description="Polar residues" evidence="6">
    <location>
        <begin position="290"/>
        <end position="302"/>
    </location>
</feature>
<evidence type="ECO:0000256" key="2">
    <source>
        <dbReference type="ARBA" id="ARBA00022776"/>
    </source>
</evidence>
<evidence type="ECO:0000256" key="3">
    <source>
        <dbReference type="ARBA" id="ARBA00023242"/>
    </source>
</evidence>
<dbReference type="EMBL" id="JBBNAE010000005">
    <property type="protein sequence ID" value="KAK9124683.1"/>
    <property type="molecule type" value="Genomic_DNA"/>
</dbReference>
<evidence type="ECO:0000256" key="6">
    <source>
        <dbReference type="SAM" id="MobiDB-lite"/>
    </source>
</evidence>
<dbReference type="PANTHER" id="PTHR35740:SF1">
    <property type="entry name" value="OS12G0111700 PROTEIN"/>
    <property type="match status" value="1"/>
</dbReference>